<name>A0A086Y6A1_9RHOB</name>
<dbReference type="Proteomes" id="UP000028824">
    <property type="component" value="Unassembled WGS sequence"/>
</dbReference>
<keyword evidence="2" id="KW-1185">Reference proteome</keyword>
<dbReference type="RefSeq" id="WP_036634975.1">
    <property type="nucleotide sequence ID" value="NZ_JFZB01000003.1"/>
</dbReference>
<dbReference type="OrthoDB" id="3531601at2"/>
<gene>
    <name evidence="1" type="ORF">CG50_09245</name>
</gene>
<organism evidence="1 2">
    <name type="scientific">Paenirhodobacter enshiensis</name>
    <dbReference type="NCBI Taxonomy" id="1105367"/>
    <lineage>
        <taxon>Bacteria</taxon>
        <taxon>Pseudomonadati</taxon>
        <taxon>Pseudomonadota</taxon>
        <taxon>Alphaproteobacteria</taxon>
        <taxon>Rhodobacterales</taxon>
        <taxon>Rhodobacter group</taxon>
        <taxon>Paenirhodobacter</taxon>
    </lineage>
</organism>
<evidence type="ECO:0000313" key="1">
    <source>
        <dbReference type="EMBL" id="KFI29801.1"/>
    </source>
</evidence>
<comment type="caution">
    <text evidence="1">The sequence shown here is derived from an EMBL/GenBank/DDBJ whole genome shotgun (WGS) entry which is preliminary data.</text>
</comment>
<protein>
    <recommendedName>
        <fullName evidence="3">Roadblock/LAMTOR2 domain-containing protein</fullName>
    </recommendedName>
</protein>
<evidence type="ECO:0008006" key="3">
    <source>
        <dbReference type="Google" id="ProtNLM"/>
    </source>
</evidence>
<proteinExistence type="predicted"/>
<dbReference type="EMBL" id="JFZB01000003">
    <property type="protein sequence ID" value="KFI29801.1"/>
    <property type="molecule type" value="Genomic_DNA"/>
</dbReference>
<dbReference type="AlphaFoldDB" id="A0A086Y6A1"/>
<sequence>MSLDKAISDAMSTIPECVAGGYVDMTSGMLLGVKTLNSHPQEILDMVAATTADLFEGQNIRHIEQAFAKARGIENDHPRYFQEVMVFSENLLHIFMRAKKRPDHVLVFVCRRNANVGMVLTKSRMALDAVVAAL</sequence>
<dbReference type="eggNOG" id="COG3829">
    <property type="taxonomic scope" value="Bacteria"/>
</dbReference>
<dbReference type="STRING" id="1105367.CG50_09245"/>
<evidence type="ECO:0000313" key="2">
    <source>
        <dbReference type="Proteomes" id="UP000028824"/>
    </source>
</evidence>
<reference evidence="1 2" key="1">
    <citation type="submission" date="2014-03" db="EMBL/GenBank/DDBJ databases">
        <title>Genome of Paenirhodobacter enshiensis DW2-9.</title>
        <authorList>
            <person name="Wang D."/>
            <person name="Wang G."/>
        </authorList>
    </citation>
    <scope>NUCLEOTIDE SEQUENCE [LARGE SCALE GENOMIC DNA]</scope>
    <source>
        <strain evidence="1 2">DW2-9</strain>
    </source>
</reference>
<accession>A0A086Y6A1</accession>